<accession>A0A9N9HKB9</accession>
<name>A0A9N9HKB9_9GLOM</name>
<organism evidence="1 2">
    <name type="scientific">Dentiscutata erythropus</name>
    <dbReference type="NCBI Taxonomy" id="1348616"/>
    <lineage>
        <taxon>Eukaryota</taxon>
        <taxon>Fungi</taxon>
        <taxon>Fungi incertae sedis</taxon>
        <taxon>Mucoromycota</taxon>
        <taxon>Glomeromycotina</taxon>
        <taxon>Glomeromycetes</taxon>
        <taxon>Diversisporales</taxon>
        <taxon>Gigasporaceae</taxon>
        <taxon>Dentiscutata</taxon>
    </lineage>
</organism>
<protein>
    <submittedName>
        <fullName evidence="1">6955_t:CDS:1</fullName>
    </submittedName>
</protein>
<dbReference type="Proteomes" id="UP000789405">
    <property type="component" value="Unassembled WGS sequence"/>
</dbReference>
<keyword evidence="2" id="KW-1185">Reference proteome</keyword>
<comment type="caution">
    <text evidence="1">The sequence shown here is derived from an EMBL/GenBank/DDBJ whole genome shotgun (WGS) entry which is preliminary data.</text>
</comment>
<evidence type="ECO:0000313" key="2">
    <source>
        <dbReference type="Proteomes" id="UP000789405"/>
    </source>
</evidence>
<gene>
    <name evidence="1" type="ORF">DERYTH_LOCUS12315</name>
</gene>
<evidence type="ECO:0000313" key="1">
    <source>
        <dbReference type="EMBL" id="CAG8690082.1"/>
    </source>
</evidence>
<feature type="non-terminal residue" evidence="1">
    <location>
        <position position="40"/>
    </location>
</feature>
<proteinExistence type="predicted"/>
<dbReference type="AlphaFoldDB" id="A0A9N9HKB9"/>
<sequence>MTLNLKRYNRYDIEQDSADLFTKIREELGTTNPAENLYED</sequence>
<reference evidence="1" key="1">
    <citation type="submission" date="2021-06" db="EMBL/GenBank/DDBJ databases">
        <authorList>
            <person name="Kallberg Y."/>
            <person name="Tangrot J."/>
            <person name="Rosling A."/>
        </authorList>
    </citation>
    <scope>NUCLEOTIDE SEQUENCE</scope>
    <source>
        <strain evidence="1">MA453B</strain>
    </source>
</reference>
<dbReference type="EMBL" id="CAJVPY010008000">
    <property type="protein sequence ID" value="CAG8690082.1"/>
    <property type="molecule type" value="Genomic_DNA"/>
</dbReference>